<evidence type="ECO:0000256" key="3">
    <source>
        <dbReference type="ARBA" id="ARBA00022448"/>
    </source>
</evidence>
<dbReference type="InterPro" id="IPR003593">
    <property type="entry name" value="AAA+_ATPase"/>
</dbReference>
<keyword evidence="5 12" id="KW-0762">Sugar transport</keyword>
<dbReference type="GO" id="GO:0005886">
    <property type="term" value="C:plasma membrane"/>
    <property type="evidence" value="ECO:0007669"/>
    <property type="project" value="UniProtKB-SubCell"/>
</dbReference>
<dbReference type="InterPro" id="IPR050107">
    <property type="entry name" value="ABC_carbohydrate_import_ATPase"/>
</dbReference>
<dbReference type="Proteomes" id="UP000007383">
    <property type="component" value="Chromosome"/>
</dbReference>
<dbReference type="FunFam" id="3.40.50.300:FF:000127">
    <property type="entry name" value="Ribose import ATP-binding protein RbsA"/>
    <property type="match status" value="1"/>
</dbReference>
<dbReference type="FunFam" id="3.40.50.300:FF:000126">
    <property type="entry name" value="Galactose/methyl galactoside import ATP-binding protein MglA"/>
    <property type="match status" value="1"/>
</dbReference>
<evidence type="ECO:0000256" key="7">
    <source>
        <dbReference type="ARBA" id="ARBA00022741"/>
    </source>
</evidence>
<evidence type="ECO:0000256" key="5">
    <source>
        <dbReference type="ARBA" id="ARBA00022597"/>
    </source>
</evidence>
<dbReference type="eggNOG" id="COG1129">
    <property type="taxonomic scope" value="Bacteria"/>
</dbReference>
<dbReference type="STRING" id="889378.Spiaf_0275"/>
<dbReference type="GO" id="GO:0015749">
    <property type="term" value="P:monosaccharide transmembrane transport"/>
    <property type="evidence" value="ECO:0007669"/>
    <property type="project" value="UniProtKB-ARBA"/>
</dbReference>
<proteinExistence type="predicted"/>
<dbReference type="PANTHER" id="PTHR43790">
    <property type="entry name" value="CARBOHYDRATE TRANSPORT ATP-BINDING PROTEIN MG119-RELATED"/>
    <property type="match status" value="1"/>
</dbReference>
<dbReference type="HOGENOM" id="CLU_000604_92_3_12"/>
<keyword evidence="4" id="KW-1003">Cell membrane</keyword>
<keyword evidence="6" id="KW-0677">Repeat</keyword>
<dbReference type="RefSeq" id="WP_014454381.1">
    <property type="nucleotide sequence ID" value="NC_017098.1"/>
</dbReference>
<dbReference type="SUPFAM" id="SSF52540">
    <property type="entry name" value="P-loop containing nucleoside triphosphate hydrolases"/>
    <property type="match status" value="2"/>
</dbReference>
<accession>H9UFU0</accession>
<evidence type="ECO:0000256" key="9">
    <source>
        <dbReference type="ARBA" id="ARBA00022967"/>
    </source>
</evidence>
<dbReference type="InterPro" id="IPR027417">
    <property type="entry name" value="P-loop_NTPase"/>
</dbReference>
<dbReference type="GO" id="GO:0005524">
    <property type="term" value="F:ATP binding"/>
    <property type="evidence" value="ECO:0007669"/>
    <property type="project" value="UniProtKB-KW"/>
</dbReference>
<keyword evidence="3" id="KW-0813">Transport</keyword>
<dbReference type="AlphaFoldDB" id="H9UFU0"/>
<evidence type="ECO:0000256" key="10">
    <source>
        <dbReference type="ARBA" id="ARBA00023136"/>
    </source>
</evidence>
<dbReference type="KEGG" id="sfc:Spiaf_0275"/>
<comment type="subcellular location">
    <subcellularLocation>
        <location evidence="2">Cell inner membrane</location>
    </subcellularLocation>
    <subcellularLocation>
        <location evidence="1">Cell membrane</location>
        <topology evidence="1">Peripheral membrane protein</topology>
    </subcellularLocation>
</comment>
<keyword evidence="9" id="KW-1278">Translocase</keyword>
<protein>
    <submittedName>
        <fullName evidence="12">ABC-type sugar transport system, ATPase component</fullName>
    </submittedName>
</protein>
<keyword evidence="8" id="KW-0067">ATP-binding</keyword>
<evidence type="ECO:0000259" key="11">
    <source>
        <dbReference type="PROSITE" id="PS50893"/>
    </source>
</evidence>
<evidence type="ECO:0000256" key="1">
    <source>
        <dbReference type="ARBA" id="ARBA00004202"/>
    </source>
</evidence>
<dbReference type="OrthoDB" id="304830at2"/>
<feature type="domain" description="ABC transporter" evidence="11">
    <location>
        <begin position="6"/>
        <end position="243"/>
    </location>
</feature>
<dbReference type="PATRIC" id="fig|889378.3.peg.281"/>
<feature type="domain" description="ABC transporter" evidence="11">
    <location>
        <begin position="263"/>
        <end position="508"/>
    </location>
</feature>
<gene>
    <name evidence="12" type="ordered locus">Spiaf_0275</name>
</gene>
<dbReference type="PANTHER" id="PTHR43790:SF1">
    <property type="entry name" value="XYLOSE IMPORT ATP-BINDING PROTEIN XYLG"/>
    <property type="match status" value="1"/>
</dbReference>
<evidence type="ECO:0000313" key="13">
    <source>
        <dbReference type="Proteomes" id="UP000007383"/>
    </source>
</evidence>
<dbReference type="CDD" id="cd03215">
    <property type="entry name" value="ABC_Carb_Monos_II"/>
    <property type="match status" value="1"/>
</dbReference>
<dbReference type="PROSITE" id="PS00211">
    <property type="entry name" value="ABC_TRANSPORTER_1"/>
    <property type="match status" value="1"/>
</dbReference>
<evidence type="ECO:0000256" key="8">
    <source>
        <dbReference type="ARBA" id="ARBA00022840"/>
    </source>
</evidence>
<evidence type="ECO:0000256" key="4">
    <source>
        <dbReference type="ARBA" id="ARBA00022475"/>
    </source>
</evidence>
<keyword evidence="10" id="KW-0472">Membrane</keyword>
<organism evidence="12 13">
    <name type="scientific">Spirochaeta africana (strain ATCC 700263 / DSM 8902 / Z-7692)</name>
    <dbReference type="NCBI Taxonomy" id="889378"/>
    <lineage>
        <taxon>Bacteria</taxon>
        <taxon>Pseudomonadati</taxon>
        <taxon>Spirochaetota</taxon>
        <taxon>Spirochaetia</taxon>
        <taxon>Spirochaetales</taxon>
        <taxon>Spirochaetaceae</taxon>
        <taxon>Spirochaeta</taxon>
    </lineage>
</organism>
<dbReference type="CDD" id="cd03216">
    <property type="entry name" value="ABC_Carb_Monos_I"/>
    <property type="match status" value="1"/>
</dbReference>
<dbReference type="SMART" id="SM00382">
    <property type="entry name" value="AAA"/>
    <property type="match status" value="2"/>
</dbReference>
<keyword evidence="13" id="KW-1185">Reference proteome</keyword>
<evidence type="ECO:0000256" key="6">
    <source>
        <dbReference type="ARBA" id="ARBA00022737"/>
    </source>
</evidence>
<name>H9UFU0_SPIAZ</name>
<evidence type="ECO:0000313" key="12">
    <source>
        <dbReference type="EMBL" id="AFG36383.1"/>
    </source>
</evidence>
<dbReference type="PROSITE" id="PS50893">
    <property type="entry name" value="ABC_TRANSPORTER_2"/>
    <property type="match status" value="2"/>
</dbReference>
<dbReference type="GO" id="GO:0016887">
    <property type="term" value="F:ATP hydrolysis activity"/>
    <property type="evidence" value="ECO:0007669"/>
    <property type="project" value="InterPro"/>
</dbReference>
<sequence length="508" mass="56297">MSDYILEMKNIVKEFPGVRALDDVSFAVKPGEIHALVGENGAGKSTLMKVLSGVHPYGSYEGDIVVNGEHQRFQNIKDSEIAGISIIYQELALVPQMTVAENLFLGAEKGKSYRIDWDYATREATKYLQEVNLQVSPETLIKNLGIGKQQLVEIAKAVAKKARILILDEPTAALNEHDSENLLEILRQLRERGVTCVYISHKLEEVMAIADTITVLRDGKTVATHDQHGSDPLDEARIVSLMVGRELTERFPRIEHTPGETVMQIRNWTVQDPGNPEKNVVEDVSFDIRKGEILGVAGLMGAGRTELMMSIFGAYGKRLSGEMFMNGKKIEINNPLDAIQAGVAYVTEDRKGMGLVLGMDIRQNTSLAALRDLAKLSVINRYEEIKQTNHYVKSLRIKTPSIEQKAKNLSGGNQQKVVLGKWMLTRPSVLILDEPTRGIDVGAKFEIYNIMNALVDQGVCIVMISSELPEVLGMSDRVIVIHKGRLNGDLHWKDATQEKTMLLATGGK</sequence>
<dbReference type="Pfam" id="PF00005">
    <property type="entry name" value="ABC_tran"/>
    <property type="match status" value="2"/>
</dbReference>
<reference evidence="13" key="1">
    <citation type="journal article" date="2013" name="Stand. Genomic Sci.">
        <title>Complete genome sequence of the halophilic bacterium Spirochaeta africana type strain (Z-7692(T)) from the alkaline Lake Magadi in the East African Rift.</title>
        <authorList>
            <person name="Liolos K."/>
            <person name="Abt B."/>
            <person name="Scheuner C."/>
            <person name="Teshima H."/>
            <person name="Held B."/>
            <person name="Lapidus A."/>
            <person name="Nolan M."/>
            <person name="Lucas S."/>
            <person name="Deshpande S."/>
            <person name="Cheng J.F."/>
            <person name="Tapia R."/>
            <person name="Goodwin L.A."/>
            <person name="Pitluck S."/>
            <person name="Pagani I."/>
            <person name="Ivanova N."/>
            <person name="Mavromatis K."/>
            <person name="Mikhailova N."/>
            <person name="Huntemann M."/>
            <person name="Pati A."/>
            <person name="Chen A."/>
            <person name="Palaniappan K."/>
            <person name="Land M."/>
            <person name="Rohde M."/>
            <person name="Tindall B.J."/>
            <person name="Detter J.C."/>
            <person name="Goker M."/>
            <person name="Bristow J."/>
            <person name="Eisen J.A."/>
            <person name="Markowitz V."/>
            <person name="Hugenholtz P."/>
            <person name="Woyke T."/>
            <person name="Klenk H.P."/>
            <person name="Kyrpides N.C."/>
        </authorList>
    </citation>
    <scope>NUCLEOTIDE SEQUENCE</scope>
    <source>
        <strain evidence="13">ATCC 700263 / DSM 8902 / Z-7692</strain>
    </source>
</reference>
<dbReference type="InterPro" id="IPR017871">
    <property type="entry name" value="ABC_transporter-like_CS"/>
</dbReference>
<dbReference type="InterPro" id="IPR003439">
    <property type="entry name" value="ABC_transporter-like_ATP-bd"/>
</dbReference>
<dbReference type="EMBL" id="CP003282">
    <property type="protein sequence ID" value="AFG36383.1"/>
    <property type="molecule type" value="Genomic_DNA"/>
</dbReference>
<dbReference type="Gene3D" id="3.40.50.300">
    <property type="entry name" value="P-loop containing nucleotide triphosphate hydrolases"/>
    <property type="match status" value="2"/>
</dbReference>
<evidence type="ECO:0000256" key="2">
    <source>
        <dbReference type="ARBA" id="ARBA00004533"/>
    </source>
</evidence>
<keyword evidence="7" id="KW-0547">Nucleotide-binding</keyword>
<dbReference type="NCBIfam" id="NF010069">
    <property type="entry name" value="PRK13549.1"/>
    <property type="match status" value="1"/>
</dbReference>